<dbReference type="STRING" id="1196324.A374_03374"/>
<dbReference type="RefSeq" id="WP_007200774.1">
    <property type="nucleotide sequence ID" value="NZ_AKKV01000020.1"/>
</dbReference>
<organism evidence="1 2">
    <name type="scientific">Fictibacillus macauensis ZFHKF-1</name>
    <dbReference type="NCBI Taxonomy" id="1196324"/>
    <lineage>
        <taxon>Bacteria</taxon>
        <taxon>Bacillati</taxon>
        <taxon>Bacillota</taxon>
        <taxon>Bacilli</taxon>
        <taxon>Bacillales</taxon>
        <taxon>Fictibacillaceae</taxon>
        <taxon>Fictibacillus</taxon>
    </lineage>
</organism>
<dbReference type="eggNOG" id="ENOG5032Y6J">
    <property type="taxonomic scope" value="Bacteria"/>
</dbReference>
<dbReference type="EMBL" id="AKKV01000020">
    <property type="protein sequence ID" value="EIT86579.1"/>
    <property type="molecule type" value="Genomic_DNA"/>
</dbReference>
<dbReference type="AlphaFoldDB" id="I8ALS6"/>
<keyword evidence="2" id="KW-1185">Reference proteome</keyword>
<dbReference type="Proteomes" id="UP000004080">
    <property type="component" value="Unassembled WGS sequence"/>
</dbReference>
<evidence type="ECO:0008006" key="3">
    <source>
        <dbReference type="Google" id="ProtNLM"/>
    </source>
</evidence>
<accession>I8ALS6</accession>
<evidence type="ECO:0000313" key="2">
    <source>
        <dbReference type="Proteomes" id="UP000004080"/>
    </source>
</evidence>
<dbReference type="PATRIC" id="fig|1196324.3.peg.683"/>
<proteinExistence type="predicted"/>
<dbReference type="OrthoDB" id="2474248at2"/>
<dbReference type="Pfam" id="PF14069">
    <property type="entry name" value="SpoVIF"/>
    <property type="match status" value="1"/>
</dbReference>
<sequence>MDRNNQFFDKVEKSTNVKKEDIFKLAQTVSNENLRDERTLRRLIAQVASLAGVPVSKQKENQIVNAVINNNVPLNFSTLSKMFDNKQ</sequence>
<comment type="caution">
    <text evidence="1">The sequence shown here is derived from an EMBL/GenBank/DDBJ whole genome shotgun (WGS) entry which is preliminary data.</text>
</comment>
<dbReference type="InterPro" id="IPR025942">
    <property type="entry name" value="SpoVIF"/>
</dbReference>
<protein>
    <recommendedName>
        <fullName evidence="3">Stage VI sporulation protein F</fullName>
    </recommendedName>
</protein>
<name>I8ALS6_9BACL</name>
<reference evidence="1 2" key="1">
    <citation type="journal article" date="2012" name="J. Bacteriol.">
        <title>Genome of Bacillus macauensis ZFHKF-1, a Long-Chain-Forming Bacterium.</title>
        <authorList>
            <person name="Cai L."/>
            <person name="Zhang T."/>
        </authorList>
    </citation>
    <scope>NUCLEOTIDE SEQUENCE [LARGE SCALE GENOMIC DNA]</scope>
    <source>
        <strain evidence="1 2">ZFHKF-1</strain>
    </source>
</reference>
<gene>
    <name evidence="1" type="ORF">A374_03374</name>
</gene>
<evidence type="ECO:0000313" key="1">
    <source>
        <dbReference type="EMBL" id="EIT86579.1"/>
    </source>
</evidence>